<gene>
    <name evidence="1" type="ORF">CLV31_1148</name>
</gene>
<name>A0A326RQ46_9BACT</name>
<organism evidence="1 2">
    <name type="scientific">Algoriphagus aquaeductus</name>
    <dbReference type="NCBI Taxonomy" id="475299"/>
    <lineage>
        <taxon>Bacteria</taxon>
        <taxon>Pseudomonadati</taxon>
        <taxon>Bacteroidota</taxon>
        <taxon>Cytophagia</taxon>
        <taxon>Cytophagales</taxon>
        <taxon>Cyclobacteriaceae</taxon>
        <taxon>Algoriphagus</taxon>
    </lineage>
</organism>
<keyword evidence="2" id="KW-1185">Reference proteome</keyword>
<evidence type="ECO:0000313" key="2">
    <source>
        <dbReference type="Proteomes" id="UP000248917"/>
    </source>
</evidence>
<dbReference type="Proteomes" id="UP000248917">
    <property type="component" value="Unassembled WGS sequence"/>
</dbReference>
<dbReference type="EMBL" id="QKTX01000014">
    <property type="protein sequence ID" value="PZV79576.1"/>
    <property type="molecule type" value="Genomic_DNA"/>
</dbReference>
<sequence length="69" mass="7815">MNTRKLKFVNGIPIIDLQASSPKCGGLEELVTEDSVGDNFFKIVYAKDIFPENGKKLIKKIELADDFRR</sequence>
<reference evidence="1 2" key="1">
    <citation type="submission" date="2018-06" db="EMBL/GenBank/DDBJ databases">
        <title>Genomic Encyclopedia of Archaeal and Bacterial Type Strains, Phase II (KMG-II): from individual species to whole genera.</title>
        <authorList>
            <person name="Goeker M."/>
        </authorList>
    </citation>
    <scope>NUCLEOTIDE SEQUENCE [LARGE SCALE GENOMIC DNA]</scope>
    <source>
        <strain evidence="1 2">T4</strain>
    </source>
</reference>
<proteinExistence type="predicted"/>
<protein>
    <submittedName>
        <fullName evidence="1">Uncharacterized protein</fullName>
    </submittedName>
</protein>
<accession>A0A326RQ46</accession>
<dbReference type="AlphaFoldDB" id="A0A326RQ46"/>
<evidence type="ECO:0000313" key="1">
    <source>
        <dbReference type="EMBL" id="PZV79576.1"/>
    </source>
</evidence>
<comment type="caution">
    <text evidence="1">The sequence shown here is derived from an EMBL/GenBank/DDBJ whole genome shotgun (WGS) entry which is preliminary data.</text>
</comment>